<feature type="chain" id="PRO_5037069473" evidence="2">
    <location>
        <begin position="23"/>
        <end position="116"/>
    </location>
</feature>
<keyword evidence="3" id="KW-1185">Reference proteome</keyword>
<proteinExistence type="predicted"/>
<organism evidence="3 4">
    <name type="scientific">Globodera rostochiensis</name>
    <name type="common">Golden nematode worm</name>
    <name type="synonym">Heterodera rostochiensis</name>
    <dbReference type="NCBI Taxonomy" id="31243"/>
    <lineage>
        <taxon>Eukaryota</taxon>
        <taxon>Metazoa</taxon>
        <taxon>Ecdysozoa</taxon>
        <taxon>Nematoda</taxon>
        <taxon>Chromadorea</taxon>
        <taxon>Rhabditida</taxon>
        <taxon>Tylenchina</taxon>
        <taxon>Tylenchomorpha</taxon>
        <taxon>Tylenchoidea</taxon>
        <taxon>Heteroderidae</taxon>
        <taxon>Heteroderinae</taxon>
        <taxon>Globodera</taxon>
    </lineage>
</organism>
<reference evidence="4" key="1">
    <citation type="submission" date="2022-11" db="UniProtKB">
        <authorList>
            <consortium name="WormBaseParasite"/>
        </authorList>
    </citation>
    <scope>IDENTIFICATION</scope>
</reference>
<evidence type="ECO:0000313" key="4">
    <source>
        <dbReference type="WBParaSite" id="Gr19_v10_g9659.t3"/>
    </source>
</evidence>
<feature type="region of interest" description="Disordered" evidence="1">
    <location>
        <begin position="64"/>
        <end position="102"/>
    </location>
</feature>
<accession>A0A914IGH0</accession>
<protein>
    <submittedName>
        <fullName evidence="4">PIPK domain-containing protein</fullName>
    </submittedName>
</protein>
<evidence type="ECO:0000313" key="3">
    <source>
        <dbReference type="Proteomes" id="UP000887572"/>
    </source>
</evidence>
<evidence type="ECO:0000256" key="1">
    <source>
        <dbReference type="SAM" id="MobiDB-lite"/>
    </source>
</evidence>
<feature type="compositionally biased region" description="Polar residues" evidence="1">
    <location>
        <begin position="68"/>
        <end position="78"/>
    </location>
</feature>
<keyword evidence="2" id="KW-0732">Signal</keyword>
<evidence type="ECO:0000256" key="2">
    <source>
        <dbReference type="SAM" id="SignalP"/>
    </source>
</evidence>
<feature type="compositionally biased region" description="Basic and acidic residues" evidence="1">
    <location>
        <begin position="79"/>
        <end position="94"/>
    </location>
</feature>
<dbReference type="AlphaFoldDB" id="A0A914IGH0"/>
<sequence>MNLLNKCIILTLCILLIENGFCGSNQKMFEKSNLGIQIALNDELNGLDSVQILQKLLNEKSEPANFDQYESASGSDQTKVGEKPNSDLKAHHPYSESNLGISNALNDGLSALEAEF</sequence>
<dbReference type="WBParaSite" id="Gr19_v10_g9659.t3">
    <property type="protein sequence ID" value="Gr19_v10_g9659.t3"/>
    <property type="gene ID" value="Gr19_v10_g9659"/>
</dbReference>
<dbReference type="Proteomes" id="UP000887572">
    <property type="component" value="Unplaced"/>
</dbReference>
<name>A0A914IGH0_GLORO</name>
<feature type="signal peptide" evidence="2">
    <location>
        <begin position="1"/>
        <end position="22"/>
    </location>
</feature>